<dbReference type="Proteomes" id="UP000887565">
    <property type="component" value="Unplaced"/>
</dbReference>
<proteinExistence type="predicted"/>
<name>A0A915KAU2_ROMCU</name>
<dbReference type="WBParaSite" id="nRc.2.0.1.t35038-RA">
    <property type="protein sequence ID" value="nRc.2.0.1.t35038-RA"/>
    <property type="gene ID" value="nRc.2.0.1.g35038"/>
</dbReference>
<protein>
    <submittedName>
        <fullName evidence="2">Uncharacterized protein</fullName>
    </submittedName>
</protein>
<keyword evidence="1" id="KW-1185">Reference proteome</keyword>
<organism evidence="1 2">
    <name type="scientific">Romanomermis culicivorax</name>
    <name type="common">Nematode worm</name>
    <dbReference type="NCBI Taxonomy" id="13658"/>
    <lineage>
        <taxon>Eukaryota</taxon>
        <taxon>Metazoa</taxon>
        <taxon>Ecdysozoa</taxon>
        <taxon>Nematoda</taxon>
        <taxon>Enoplea</taxon>
        <taxon>Dorylaimia</taxon>
        <taxon>Mermithida</taxon>
        <taxon>Mermithoidea</taxon>
        <taxon>Mermithidae</taxon>
        <taxon>Romanomermis</taxon>
    </lineage>
</organism>
<dbReference type="AlphaFoldDB" id="A0A915KAU2"/>
<sequence length="313" mass="34900">MDYATVATTLGRTVAWTPAAKRPLLDAEALKTACGHCWYHPNKYTANCQSLECHSLELFVGQGIRGQANHSFAFIKYRVPSTRQSSFVPEGAPCLTSGRKKVGVCSGRACLDIDNPTEVAQFEKLDTNPIDGQWTSFGAFNQETKSCLTSNAYYTLASQCKPVLRVMTTYTILINVLTPKYADMKCSSGPKCFPFIVVFRSCTKQKPSNRGKHCFETETSKNWLRISARTSPLIVFACKSCKRDRWPSDKPLDFRPDCEYRYGDEYSCPSAAGDWTTMTKNVVGFAVSDFEYCCNGNELGRCILGTCMPFYDG</sequence>
<accession>A0A915KAU2</accession>
<reference evidence="2" key="1">
    <citation type="submission" date="2022-11" db="UniProtKB">
        <authorList>
            <consortium name="WormBaseParasite"/>
        </authorList>
    </citation>
    <scope>IDENTIFICATION</scope>
</reference>
<evidence type="ECO:0000313" key="2">
    <source>
        <dbReference type="WBParaSite" id="nRc.2.0.1.t35038-RA"/>
    </source>
</evidence>
<evidence type="ECO:0000313" key="1">
    <source>
        <dbReference type="Proteomes" id="UP000887565"/>
    </source>
</evidence>